<keyword evidence="6" id="KW-0406">Ion transport</keyword>
<feature type="transmembrane region" description="Helical" evidence="9">
    <location>
        <begin position="180"/>
        <end position="197"/>
    </location>
</feature>
<dbReference type="InterPro" id="IPR029569">
    <property type="entry name" value="CALHM"/>
</dbReference>
<proteinExistence type="inferred from homology"/>
<keyword evidence="8" id="KW-0407">Ion channel</keyword>
<dbReference type="PANTHER" id="PTHR32261">
    <property type="entry name" value="CALCIUM HOMEOSTASIS MODULATOR PROTEIN"/>
    <property type="match status" value="1"/>
</dbReference>
<protein>
    <submittedName>
        <fullName evidence="10">Calcium homeostasis modulator protein 6</fullName>
    </submittedName>
</protein>
<evidence type="ECO:0000313" key="10">
    <source>
        <dbReference type="EMBL" id="CAJ1061517.1"/>
    </source>
</evidence>
<dbReference type="Proteomes" id="UP001178508">
    <property type="component" value="Chromosome 8"/>
</dbReference>
<evidence type="ECO:0000256" key="1">
    <source>
        <dbReference type="ARBA" id="ARBA00004141"/>
    </source>
</evidence>
<keyword evidence="11" id="KW-1185">Reference proteome</keyword>
<sequence>MERLMTLFSYASQTDIWAAVVALLTAGAEHVFSLVVFRCPCSPDLNFVYGLSFLLVPALALLLLGYILNKKTWILLTGTCRIWSCDWVTANMTALLYISNFALVAPSSWIAVALLSGNYFECAMAGTNVSSSYGSHLCEDTSDVEQCQRELFRFPCGKGSGVSEADRNQVMLILKAHSQILGWLLIASIMLFNLLLICLGRCTSPISYLQLKFWRTYTKEENSLLNSRIVEHARKLAGRNLNSFFTDTPLKPFRSPLLICGRRSALCSSSTPESSSTVLCTATWRSSGKIREWIWGW</sequence>
<comment type="subcellular location">
    <subcellularLocation>
        <location evidence="1">Membrane</location>
        <topology evidence="1">Multi-pass membrane protein</topology>
    </subcellularLocation>
</comment>
<dbReference type="EMBL" id="OY660871">
    <property type="protein sequence ID" value="CAJ1061517.1"/>
    <property type="molecule type" value="Genomic_DNA"/>
</dbReference>
<evidence type="ECO:0000256" key="6">
    <source>
        <dbReference type="ARBA" id="ARBA00023065"/>
    </source>
</evidence>
<dbReference type="AlphaFoldDB" id="A0AAV1FMI9"/>
<dbReference type="GO" id="GO:0005261">
    <property type="term" value="F:monoatomic cation channel activity"/>
    <property type="evidence" value="ECO:0007669"/>
    <property type="project" value="TreeGrafter"/>
</dbReference>
<name>A0AAV1FMI9_XYRNO</name>
<accession>A0AAV1FMI9</accession>
<keyword evidence="5 9" id="KW-1133">Transmembrane helix</keyword>
<organism evidence="10 11">
    <name type="scientific">Xyrichtys novacula</name>
    <name type="common">Pearly razorfish</name>
    <name type="synonym">Hemipteronotus novacula</name>
    <dbReference type="NCBI Taxonomy" id="13765"/>
    <lineage>
        <taxon>Eukaryota</taxon>
        <taxon>Metazoa</taxon>
        <taxon>Chordata</taxon>
        <taxon>Craniata</taxon>
        <taxon>Vertebrata</taxon>
        <taxon>Euteleostomi</taxon>
        <taxon>Actinopterygii</taxon>
        <taxon>Neopterygii</taxon>
        <taxon>Teleostei</taxon>
        <taxon>Neoteleostei</taxon>
        <taxon>Acanthomorphata</taxon>
        <taxon>Eupercaria</taxon>
        <taxon>Labriformes</taxon>
        <taxon>Labridae</taxon>
        <taxon>Xyrichtys</taxon>
    </lineage>
</organism>
<comment type="similarity">
    <text evidence="2">Belongs to the CALHM family.</text>
</comment>
<keyword evidence="7 9" id="KW-0472">Membrane</keyword>
<keyword evidence="4 9" id="KW-0812">Transmembrane</keyword>
<evidence type="ECO:0000256" key="5">
    <source>
        <dbReference type="ARBA" id="ARBA00022989"/>
    </source>
</evidence>
<dbReference type="Pfam" id="PF14798">
    <property type="entry name" value="Ca_hom_mod"/>
    <property type="match status" value="1"/>
</dbReference>
<evidence type="ECO:0000256" key="2">
    <source>
        <dbReference type="ARBA" id="ARBA00008497"/>
    </source>
</evidence>
<dbReference type="PANTHER" id="PTHR32261:SF4">
    <property type="entry name" value="CALCIUM HOMEOSTASIS MODULATOR PROTEIN 6"/>
    <property type="match status" value="1"/>
</dbReference>
<feature type="transmembrane region" description="Helical" evidence="9">
    <location>
        <begin position="16"/>
        <end position="37"/>
    </location>
</feature>
<gene>
    <name evidence="10" type="ORF">XNOV1_A001795</name>
</gene>
<reference evidence="10" key="1">
    <citation type="submission" date="2023-08" db="EMBL/GenBank/DDBJ databases">
        <authorList>
            <person name="Alioto T."/>
            <person name="Alioto T."/>
            <person name="Gomez Garrido J."/>
        </authorList>
    </citation>
    <scope>NUCLEOTIDE SEQUENCE</scope>
</reference>
<evidence type="ECO:0000256" key="7">
    <source>
        <dbReference type="ARBA" id="ARBA00023136"/>
    </source>
</evidence>
<keyword evidence="3" id="KW-0813">Transport</keyword>
<feature type="transmembrane region" description="Helical" evidence="9">
    <location>
        <begin position="94"/>
        <end position="115"/>
    </location>
</feature>
<evidence type="ECO:0000256" key="9">
    <source>
        <dbReference type="SAM" id="Phobius"/>
    </source>
</evidence>
<evidence type="ECO:0000256" key="3">
    <source>
        <dbReference type="ARBA" id="ARBA00022448"/>
    </source>
</evidence>
<dbReference type="GO" id="GO:1904669">
    <property type="term" value="P:ATP export"/>
    <property type="evidence" value="ECO:0007669"/>
    <property type="project" value="UniProtKB-ARBA"/>
</dbReference>
<evidence type="ECO:0000256" key="4">
    <source>
        <dbReference type="ARBA" id="ARBA00022692"/>
    </source>
</evidence>
<dbReference type="GO" id="GO:0005886">
    <property type="term" value="C:plasma membrane"/>
    <property type="evidence" value="ECO:0007669"/>
    <property type="project" value="TreeGrafter"/>
</dbReference>
<evidence type="ECO:0000256" key="8">
    <source>
        <dbReference type="ARBA" id="ARBA00023303"/>
    </source>
</evidence>
<evidence type="ECO:0000313" key="11">
    <source>
        <dbReference type="Proteomes" id="UP001178508"/>
    </source>
</evidence>
<feature type="transmembrane region" description="Helical" evidence="9">
    <location>
        <begin position="49"/>
        <end position="68"/>
    </location>
</feature>